<evidence type="ECO:0000313" key="3">
    <source>
        <dbReference type="Proteomes" id="UP000285768"/>
    </source>
</evidence>
<name>A0ABX5QJL0_9MICO</name>
<evidence type="ECO:0000256" key="1">
    <source>
        <dbReference type="SAM" id="MobiDB-lite"/>
    </source>
</evidence>
<proteinExistence type="predicted"/>
<protein>
    <recommendedName>
        <fullName evidence="4">Peptidoglycan-binding protein</fullName>
    </recommendedName>
</protein>
<sequence length="445" mass="45269">MALIAAVAVVSLLIGVAVMQFIVSPAELAARTAAPEPGPVTAPIEQRTIENTIVSRGEITYADAVEASVDTAGASDRPVVTGHVPEVGAVLQPGGIALELAGRPVVVLSGDLPAYRSLAVGMRGPDVVQLKVALAGMGYWVGDTASDVFDYDTAVALGVLYEQIGYAPAAGGPEAQQMLRDAERGVRDAGTGLAQARAALSQAVDAGATNVIGEQAAVNAASDQLSDAQQLLAEAQEGVLPTLPSSEALFLADLPRRVDAVSVKRGDILSGSPMSVSGATLTIVGSVSQQDAELITEGLTAFFPAPDGTELTATVQRVTAPQTRSTEGAAENSADQSSGGAARYTVELSPGELSPEQIEALRGTNVRLRIPIASTDGEVLAVPIAALSAGSAGEERVELLIDPKSGPDAETENIAVRAGLAADGYVEIASDDPRIEAGVKVVVGR</sequence>
<evidence type="ECO:0008006" key="4">
    <source>
        <dbReference type="Google" id="ProtNLM"/>
    </source>
</evidence>
<gene>
    <name evidence="2" type="ORF">Leucomu_04625</name>
</gene>
<organism evidence="2 3">
    <name type="scientific">Leucobacter muris</name>
    <dbReference type="NCBI Taxonomy" id="1935379"/>
    <lineage>
        <taxon>Bacteria</taxon>
        <taxon>Bacillati</taxon>
        <taxon>Actinomycetota</taxon>
        <taxon>Actinomycetes</taxon>
        <taxon>Micrococcales</taxon>
        <taxon>Microbacteriaceae</taxon>
        <taxon>Leucobacter</taxon>
    </lineage>
</organism>
<evidence type="ECO:0000313" key="2">
    <source>
        <dbReference type="EMBL" id="QAB19138.1"/>
    </source>
</evidence>
<accession>A0ABX5QJL0</accession>
<feature type="region of interest" description="Disordered" evidence="1">
    <location>
        <begin position="319"/>
        <end position="342"/>
    </location>
</feature>
<dbReference type="Proteomes" id="UP000285768">
    <property type="component" value="Chromosome"/>
</dbReference>
<dbReference type="EMBL" id="CP035037">
    <property type="protein sequence ID" value="QAB19138.1"/>
    <property type="molecule type" value="Genomic_DNA"/>
</dbReference>
<reference evidence="2 3" key="1">
    <citation type="submission" date="2019-01" db="EMBL/GenBank/DDBJ databases">
        <title>Leucobacter muris sp. nov. isolated from the nose of a laboratory mouse.</title>
        <authorList>
            <person name="Benga L."/>
            <person name="Sproeer C."/>
            <person name="Schumann P."/>
            <person name="Verbarg S."/>
            <person name="Bunk B."/>
            <person name="Engelhardt E."/>
            <person name="Benten P.M."/>
            <person name="Sager M."/>
        </authorList>
    </citation>
    <scope>NUCLEOTIDE SEQUENCE [LARGE SCALE GENOMIC DNA]</scope>
    <source>
        <strain evidence="2 3">DSM 101948</strain>
    </source>
</reference>
<keyword evidence="3" id="KW-1185">Reference proteome</keyword>